<comment type="similarity">
    <text evidence="1">Belongs to the phosphoglycerate mutase family. BPG-dependent PGAM subfamily.</text>
</comment>
<feature type="binding site" evidence="6">
    <location>
        <position position="58"/>
    </location>
    <ligand>
        <name>substrate</name>
    </ligand>
</feature>
<dbReference type="AlphaFoldDB" id="A0A1J5I263"/>
<accession>A0A1J5I263</accession>
<dbReference type="PANTHER" id="PTHR11931">
    <property type="entry name" value="PHOSPHOGLYCERATE MUTASE"/>
    <property type="match status" value="1"/>
</dbReference>
<dbReference type="Gene3D" id="3.40.50.1240">
    <property type="entry name" value="Phosphoglycerate mutase-like"/>
    <property type="match status" value="1"/>
</dbReference>
<dbReference type="InterPro" id="IPR001345">
    <property type="entry name" value="PG/BPGM_mutase_AS"/>
</dbReference>
<evidence type="ECO:0000256" key="2">
    <source>
        <dbReference type="ARBA" id="ARBA00012028"/>
    </source>
</evidence>
<feature type="active site" description="Tele-phosphohistidine intermediate" evidence="5">
    <location>
        <position position="9"/>
    </location>
</feature>
<evidence type="ECO:0000313" key="8">
    <source>
        <dbReference type="Proteomes" id="UP000182344"/>
    </source>
</evidence>
<feature type="binding site" evidence="6">
    <location>
        <begin position="21"/>
        <end position="22"/>
    </location>
    <ligand>
        <name>substrate</name>
    </ligand>
</feature>
<evidence type="ECO:0000256" key="6">
    <source>
        <dbReference type="PIRSR" id="PIRSR613078-2"/>
    </source>
</evidence>
<dbReference type="Proteomes" id="UP000182344">
    <property type="component" value="Unassembled WGS sequence"/>
</dbReference>
<organism evidence="7 8">
    <name type="scientific">Candidatus Shapirobacteria bacterium CG2_30_35_20</name>
    <dbReference type="NCBI Taxonomy" id="1805376"/>
    <lineage>
        <taxon>Bacteria</taxon>
        <taxon>Candidatus Shapironibacteriota</taxon>
    </lineage>
</organism>
<dbReference type="STRING" id="1805376.AUK05_03585"/>
<sequence>MATIYLFRHGQTEFNRDKRFTGDAESKLTSVGIQQARWIGKLLQFKKIQIAYHTHLSRSIDTLFEITRWHPECQQNIVDDRIIERSYGELQTLYHTDVIKFYGLEQYKKWHRGWDEKAPRGESFADVELRVQSFINDLHDKYHDKNIGIAISAHGNSIRLFRKIFEKATINQATSWVIPFDQYFEYGI</sequence>
<evidence type="ECO:0000256" key="3">
    <source>
        <dbReference type="ARBA" id="ARBA00023152"/>
    </source>
</evidence>
<feature type="active site" description="Proton donor/acceptor" evidence="5">
    <location>
        <position position="84"/>
    </location>
</feature>
<gene>
    <name evidence="7" type="ORF">AUK05_03585</name>
</gene>
<dbReference type="EC" id="5.4.2.11" evidence="2"/>
<dbReference type="GO" id="GO:0006096">
    <property type="term" value="P:glycolytic process"/>
    <property type="evidence" value="ECO:0007669"/>
    <property type="project" value="UniProtKB-KW"/>
</dbReference>
<dbReference type="SMART" id="SM00855">
    <property type="entry name" value="PGAM"/>
    <property type="match status" value="1"/>
</dbReference>
<evidence type="ECO:0000256" key="1">
    <source>
        <dbReference type="ARBA" id="ARBA00006717"/>
    </source>
</evidence>
<dbReference type="InterPro" id="IPR005952">
    <property type="entry name" value="Phosphogly_mut1"/>
</dbReference>
<evidence type="ECO:0000256" key="4">
    <source>
        <dbReference type="ARBA" id="ARBA00023235"/>
    </source>
</evidence>
<proteinExistence type="inferred from homology"/>
<name>A0A1J5I263_9BACT</name>
<feature type="binding site" evidence="6">
    <location>
        <begin position="8"/>
        <end position="15"/>
    </location>
    <ligand>
        <name>substrate</name>
    </ligand>
</feature>
<dbReference type="EMBL" id="MNZO01000052">
    <property type="protein sequence ID" value="OIP86454.1"/>
    <property type="molecule type" value="Genomic_DNA"/>
</dbReference>
<dbReference type="InterPro" id="IPR029033">
    <property type="entry name" value="His_PPase_superfam"/>
</dbReference>
<dbReference type="CDD" id="cd07067">
    <property type="entry name" value="HP_PGM_like"/>
    <property type="match status" value="1"/>
</dbReference>
<dbReference type="GO" id="GO:0004619">
    <property type="term" value="F:phosphoglycerate mutase activity"/>
    <property type="evidence" value="ECO:0007669"/>
    <property type="project" value="UniProtKB-EC"/>
</dbReference>
<comment type="caution">
    <text evidence="7">The sequence shown here is derived from an EMBL/GenBank/DDBJ whole genome shotgun (WGS) entry which is preliminary data.</text>
</comment>
<dbReference type="PROSITE" id="PS00175">
    <property type="entry name" value="PG_MUTASE"/>
    <property type="match status" value="1"/>
</dbReference>
<protein>
    <recommendedName>
        <fullName evidence="2">phosphoglycerate mutase (2,3-diphosphoglycerate-dependent)</fullName>
        <ecNumber evidence="2">5.4.2.11</ecNumber>
    </recommendedName>
</protein>
<reference evidence="7 8" key="1">
    <citation type="journal article" date="2016" name="Environ. Microbiol.">
        <title>Genomic resolution of a cold subsurface aquifer community provides metabolic insights for novel microbes adapted to high CO concentrations.</title>
        <authorList>
            <person name="Probst A.J."/>
            <person name="Castelle C.J."/>
            <person name="Singh A."/>
            <person name="Brown C.T."/>
            <person name="Anantharaman K."/>
            <person name="Sharon I."/>
            <person name="Hug L.A."/>
            <person name="Burstein D."/>
            <person name="Emerson J.B."/>
            <person name="Thomas B.C."/>
            <person name="Banfield J.F."/>
        </authorList>
    </citation>
    <scope>NUCLEOTIDE SEQUENCE [LARGE SCALE GENOMIC DNA]</scope>
    <source>
        <strain evidence="7">CG2_30_35_20</strain>
    </source>
</reference>
<evidence type="ECO:0000313" key="7">
    <source>
        <dbReference type="EMBL" id="OIP86454.1"/>
    </source>
</evidence>
<dbReference type="InterPro" id="IPR013078">
    <property type="entry name" value="His_Pase_superF_clade-1"/>
</dbReference>
<evidence type="ECO:0000256" key="5">
    <source>
        <dbReference type="PIRSR" id="PIRSR613078-1"/>
    </source>
</evidence>
<dbReference type="SUPFAM" id="SSF53254">
    <property type="entry name" value="Phosphoglycerate mutase-like"/>
    <property type="match status" value="1"/>
</dbReference>
<dbReference type="Pfam" id="PF00300">
    <property type="entry name" value="His_Phos_1"/>
    <property type="match status" value="1"/>
</dbReference>
<keyword evidence="3" id="KW-0324">Glycolysis</keyword>
<feature type="binding site" evidence="6">
    <location>
        <begin position="84"/>
        <end position="87"/>
    </location>
    <ligand>
        <name>substrate</name>
    </ligand>
</feature>
<keyword evidence="4" id="KW-0413">Isomerase</keyword>